<dbReference type="EMBL" id="ML996567">
    <property type="protein sequence ID" value="KAF2761041.1"/>
    <property type="molecule type" value="Genomic_DNA"/>
</dbReference>
<protein>
    <submittedName>
        <fullName evidence="1">Uncharacterized protein</fullName>
    </submittedName>
</protein>
<name>A0A6A6WIM8_9PEZI</name>
<keyword evidence="2" id="KW-1185">Reference proteome</keyword>
<accession>A0A6A6WIM8</accession>
<dbReference type="AlphaFoldDB" id="A0A6A6WIM8"/>
<dbReference type="GeneID" id="54481216"/>
<evidence type="ECO:0000313" key="1">
    <source>
        <dbReference type="EMBL" id="KAF2761041.1"/>
    </source>
</evidence>
<evidence type="ECO:0000313" key="2">
    <source>
        <dbReference type="Proteomes" id="UP000799437"/>
    </source>
</evidence>
<proteinExistence type="predicted"/>
<reference evidence="1" key="1">
    <citation type="journal article" date="2020" name="Stud. Mycol.">
        <title>101 Dothideomycetes genomes: a test case for predicting lifestyles and emergence of pathogens.</title>
        <authorList>
            <person name="Haridas S."/>
            <person name="Albert R."/>
            <person name="Binder M."/>
            <person name="Bloem J."/>
            <person name="Labutti K."/>
            <person name="Salamov A."/>
            <person name="Andreopoulos B."/>
            <person name="Baker S."/>
            <person name="Barry K."/>
            <person name="Bills G."/>
            <person name="Bluhm B."/>
            <person name="Cannon C."/>
            <person name="Castanera R."/>
            <person name="Culley D."/>
            <person name="Daum C."/>
            <person name="Ezra D."/>
            <person name="Gonzalez J."/>
            <person name="Henrissat B."/>
            <person name="Kuo A."/>
            <person name="Liang C."/>
            <person name="Lipzen A."/>
            <person name="Lutzoni F."/>
            <person name="Magnuson J."/>
            <person name="Mondo S."/>
            <person name="Nolan M."/>
            <person name="Ohm R."/>
            <person name="Pangilinan J."/>
            <person name="Park H.-J."/>
            <person name="Ramirez L."/>
            <person name="Alfaro M."/>
            <person name="Sun H."/>
            <person name="Tritt A."/>
            <person name="Yoshinaga Y."/>
            <person name="Zwiers L.-H."/>
            <person name="Turgeon B."/>
            <person name="Goodwin S."/>
            <person name="Spatafora J."/>
            <person name="Crous P."/>
            <person name="Grigoriev I."/>
        </authorList>
    </citation>
    <scope>NUCLEOTIDE SEQUENCE</scope>
    <source>
        <strain evidence="1">CBS 121739</strain>
    </source>
</reference>
<organism evidence="1 2">
    <name type="scientific">Pseudovirgaria hyperparasitica</name>
    <dbReference type="NCBI Taxonomy" id="470096"/>
    <lineage>
        <taxon>Eukaryota</taxon>
        <taxon>Fungi</taxon>
        <taxon>Dikarya</taxon>
        <taxon>Ascomycota</taxon>
        <taxon>Pezizomycotina</taxon>
        <taxon>Dothideomycetes</taxon>
        <taxon>Dothideomycetes incertae sedis</taxon>
        <taxon>Acrospermales</taxon>
        <taxon>Acrospermaceae</taxon>
        <taxon>Pseudovirgaria</taxon>
    </lineage>
</organism>
<dbReference type="Proteomes" id="UP000799437">
    <property type="component" value="Unassembled WGS sequence"/>
</dbReference>
<sequence length="114" mass="12847">MMPFSNARTSSFLRYLPRPNAETRRAALHACLASQFPSTLSLSSPPRNHESLTRILTRHISILPVVKGMLNVPAIVQCTVLYLHRCVNMSAKILIRSVSARQKLLWPIRPFLGL</sequence>
<gene>
    <name evidence="1" type="ORF">EJ05DRAFT_250852</name>
</gene>
<dbReference type="RefSeq" id="XP_033603492.1">
    <property type="nucleotide sequence ID" value="XM_033740162.1"/>
</dbReference>